<dbReference type="Proteomes" id="UP000235392">
    <property type="component" value="Unassembled WGS sequence"/>
</dbReference>
<reference evidence="1 2" key="1">
    <citation type="submission" date="2017-11" db="EMBL/GenBank/DDBJ databases">
        <title>De novo assembly and phasing of dikaryotic genomes from two isolates of Puccinia coronata f. sp. avenae, the causal agent of oat crown rust.</title>
        <authorList>
            <person name="Miller M.E."/>
            <person name="Zhang Y."/>
            <person name="Omidvar V."/>
            <person name="Sperschneider J."/>
            <person name="Schwessinger B."/>
            <person name="Raley C."/>
            <person name="Palmer J.M."/>
            <person name="Garnica D."/>
            <person name="Upadhyaya N."/>
            <person name="Rathjen J."/>
            <person name="Taylor J.M."/>
            <person name="Park R.F."/>
            <person name="Dodds P.N."/>
            <person name="Hirsch C.D."/>
            <person name="Kianian S.F."/>
            <person name="Figueroa M."/>
        </authorList>
    </citation>
    <scope>NUCLEOTIDE SEQUENCE [LARGE SCALE GENOMIC DNA]</scope>
    <source>
        <strain evidence="1">12SD80</strain>
    </source>
</reference>
<organism evidence="1 2">
    <name type="scientific">Puccinia coronata f. sp. avenae</name>
    <dbReference type="NCBI Taxonomy" id="200324"/>
    <lineage>
        <taxon>Eukaryota</taxon>
        <taxon>Fungi</taxon>
        <taxon>Dikarya</taxon>
        <taxon>Basidiomycota</taxon>
        <taxon>Pucciniomycotina</taxon>
        <taxon>Pucciniomycetes</taxon>
        <taxon>Pucciniales</taxon>
        <taxon>Pucciniaceae</taxon>
        <taxon>Puccinia</taxon>
    </lineage>
</organism>
<accession>A0A2N5VCS6</accession>
<dbReference type="EMBL" id="PGCI01000028">
    <property type="protein sequence ID" value="PLW47790.1"/>
    <property type="molecule type" value="Genomic_DNA"/>
</dbReference>
<gene>
    <name evidence="1" type="ORF">PCASD_04344</name>
</gene>
<sequence length="76" mass="8811">MHVDSDSEADDSKYGQVFRAIEKVRAYDTVGETISAVRMLALKPPLPHPRHDRHLQKLKEFRTSHILWDTKDAILE</sequence>
<dbReference type="AlphaFoldDB" id="A0A2N5VCS6"/>
<proteinExistence type="predicted"/>
<evidence type="ECO:0000313" key="1">
    <source>
        <dbReference type="EMBL" id="PLW47790.1"/>
    </source>
</evidence>
<name>A0A2N5VCS6_9BASI</name>
<evidence type="ECO:0000313" key="2">
    <source>
        <dbReference type="Proteomes" id="UP000235392"/>
    </source>
</evidence>
<protein>
    <submittedName>
        <fullName evidence="1">Uncharacterized protein</fullName>
    </submittedName>
</protein>
<comment type="caution">
    <text evidence="1">The sequence shown here is derived from an EMBL/GenBank/DDBJ whole genome shotgun (WGS) entry which is preliminary data.</text>
</comment>